<comment type="caution">
    <text evidence="1">The sequence shown here is derived from an EMBL/GenBank/DDBJ whole genome shotgun (WGS) entry which is preliminary data.</text>
</comment>
<evidence type="ECO:0000313" key="1">
    <source>
        <dbReference type="EMBL" id="KAI9918546.1"/>
    </source>
</evidence>
<evidence type="ECO:0000313" key="2">
    <source>
        <dbReference type="Proteomes" id="UP001163321"/>
    </source>
</evidence>
<proteinExistence type="predicted"/>
<sequence>MTSHRSVRATSLSVKQDALLHSLERQVALQMQAATHASLVRSQQEQDVTATLHAFLTQQQATPVALFHDPLGALDPSLVHLKSEMDKCMAQWTALRTHAYMSHALVTEMETSHAQVTAKTQALYRKFEAILDQVETLETRVATIAAPLPYFLAIEDVARALGFGVTFAAPSSSPTTGHTLMENTQSSKRSSSSSSMRPQPVDSSKAVQVFQHRRGIDPTTHEFEQALDTIDASMAYLKTHVRELPRVLEYKDAACFLAAYRVLLAGGMKCLKEYAMKGLEAATDAVVEAVHMDATTSPLRGSSGTPVVDETSAYYVTFQRVAPALAAVAKHLKRLHHAHEMHMETAATRRVLGDVVDMYARQRVHLLSPVLSTWLTAVSDTSDLVTMLRVACAHLLKVTEAEFRLFRQLFGHEPCDDVFVAWRENVALEDAEDGSEATENAFERLIFQLGGLLYNSARPHVLAQKDLDVLCEVIHVLRSEVIEAAMTPRAAVVGSLEPVVHRLIQDAQERLILCMQKYIRDEIQGFVPTPADLDYPRKLVTADASGVSRYATWYPSLEHTLRCLSKGYHCVKVRGVARTMVFFLLPC</sequence>
<protein>
    <submittedName>
        <fullName evidence="1">Uncharacterized protein</fullName>
    </submittedName>
</protein>
<gene>
    <name evidence="1" type="ORF">PsorP6_011306</name>
</gene>
<accession>A0ACC0WLE4</accession>
<dbReference type="EMBL" id="CM047591">
    <property type="protein sequence ID" value="KAI9918546.1"/>
    <property type="molecule type" value="Genomic_DNA"/>
</dbReference>
<dbReference type="Proteomes" id="UP001163321">
    <property type="component" value="Chromosome 12"/>
</dbReference>
<keyword evidence="2" id="KW-1185">Reference proteome</keyword>
<organism evidence="1 2">
    <name type="scientific">Peronosclerospora sorghi</name>
    <dbReference type="NCBI Taxonomy" id="230839"/>
    <lineage>
        <taxon>Eukaryota</taxon>
        <taxon>Sar</taxon>
        <taxon>Stramenopiles</taxon>
        <taxon>Oomycota</taxon>
        <taxon>Peronosporomycetes</taxon>
        <taxon>Peronosporales</taxon>
        <taxon>Peronosporaceae</taxon>
        <taxon>Peronosclerospora</taxon>
    </lineage>
</organism>
<name>A0ACC0WLE4_9STRA</name>
<reference evidence="1 2" key="1">
    <citation type="journal article" date="2022" name="bioRxiv">
        <title>The genome of the oomycete Peronosclerospora sorghi, a cosmopolitan pathogen of maize and sorghum, is inflated with dispersed pseudogenes.</title>
        <authorList>
            <person name="Fletcher K."/>
            <person name="Martin F."/>
            <person name="Isakeit T."/>
            <person name="Cavanaugh K."/>
            <person name="Magill C."/>
            <person name="Michelmore R."/>
        </authorList>
    </citation>
    <scope>NUCLEOTIDE SEQUENCE [LARGE SCALE GENOMIC DNA]</scope>
    <source>
        <strain evidence="1">P6</strain>
    </source>
</reference>